<dbReference type="InterPro" id="IPR010729">
    <property type="entry name" value="Ribosomal_uL29_mit"/>
</dbReference>
<keyword evidence="5" id="KW-0687">Ribonucleoprotein</keyword>
<name>A0A3P6AKR7_BRAOL</name>
<evidence type="ECO:0000256" key="6">
    <source>
        <dbReference type="ARBA" id="ARBA00035289"/>
    </source>
</evidence>
<dbReference type="PANTHER" id="PTHR21183:SF18">
    <property type="entry name" value="LARGE RIBOSOMAL SUBUNIT PROTEIN UL29M"/>
    <property type="match status" value="1"/>
</dbReference>
<dbReference type="AlphaFoldDB" id="A0A3P6AKR7"/>
<evidence type="ECO:0000256" key="1">
    <source>
        <dbReference type="ARBA" id="ARBA00004173"/>
    </source>
</evidence>
<evidence type="ECO:0000256" key="5">
    <source>
        <dbReference type="ARBA" id="ARBA00023274"/>
    </source>
</evidence>
<dbReference type="GO" id="GO:0003735">
    <property type="term" value="F:structural constituent of ribosome"/>
    <property type="evidence" value="ECO:0007669"/>
    <property type="project" value="InterPro"/>
</dbReference>
<reference evidence="7" key="1">
    <citation type="submission" date="2018-11" db="EMBL/GenBank/DDBJ databases">
        <authorList>
            <consortium name="Genoscope - CEA"/>
            <person name="William W."/>
        </authorList>
    </citation>
    <scope>NUCLEOTIDE SEQUENCE</scope>
</reference>
<evidence type="ECO:0000256" key="4">
    <source>
        <dbReference type="ARBA" id="ARBA00023128"/>
    </source>
</evidence>
<keyword evidence="4" id="KW-0496">Mitochondrion</keyword>
<comment type="similarity">
    <text evidence="2">Belongs to the universal ribosomal protein uL29 family.</text>
</comment>
<dbReference type="Pfam" id="PF06984">
    <property type="entry name" value="MRP-L47"/>
    <property type="match status" value="1"/>
</dbReference>
<accession>A0A3P6AKR7</accession>
<sequence length="137" mass="16233">MFSLQCKLGVPCRTNHEKNKLEKLEVASKFEMDEFIFLMKEGNSTRFEHPPISNSSRLYPALVEHLYTFRIEVHVTSSEILFEFKLNCDDVWKLGECEDLECNDFGVLGRGWQASELRLKSWDDLLKFWYVLLKELY</sequence>
<keyword evidence="3" id="KW-0689">Ribosomal protein</keyword>
<dbReference type="GO" id="GO:0005762">
    <property type="term" value="C:mitochondrial large ribosomal subunit"/>
    <property type="evidence" value="ECO:0007669"/>
    <property type="project" value="TreeGrafter"/>
</dbReference>
<organism evidence="7">
    <name type="scientific">Brassica oleracea</name>
    <name type="common">Wild cabbage</name>
    <dbReference type="NCBI Taxonomy" id="3712"/>
    <lineage>
        <taxon>Eukaryota</taxon>
        <taxon>Viridiplantae</taxon>
        <taxon>Streptophyta</taxon>
        <taxon>Embryophyta</taxon>
        <taxon>Tracheophyta</taxon>
        <taxon>Spermatophyta</taxon>
        <taxon>Magnoliopsida</taxon>
        <taxon>eudicotyledons</taxon>
        <taxon>Gunneridae</taxon>
        <taxon>Pentapetalae</taxon>
        <taxon>rosids</taxon>
        <taxon>malvids</taxon>
        <taxon>Brassicales</taxon>
        <taxon>Brassicaceae</taxon>
        <taxon>Brassiceae</taxon>
        <taxon>Brassica</taxon>
    </lineage>
</organism>
<evidence type="ECO:0000256" key="3">
    <source>
        <dbReference type="ARBA" id="ARBA00022980"/>
    </source>
</evidence>
<gene>
    <name evidence="7" type="ORF">BOLC3T13075H</name>
</gene>
<dbReference type="InterPro" id="IPR038340">
    <property type="entry name" value="MRP-L47_sf"/>
</dbReference>
<protein>
    <recommendedName>
        <fullName evidence="6">Large ribosomal subunit protein uL29m</fullName>
    </recommendedName>
</protein>
<dbReference type="Gene3D" id="6.10.330.20">
    <property type="match status" value="1"/>
</dbReference>
<evidence type="ECO:0000313" key="7">
    <source>
        <dbReference type="EMBL" id="VDC85890.1"/>
    </source>
</evidence>
<dbReference type="EMBL" id="LR031872">
    <property type="protein sequence ID" value="VDC85890.1"/>
    <property type="molecule type" value="Genomic_DNA"/>
</dbReference>
<dbReference type="PANTHER" id="PTHR21183">
    <property type="entry name" value="RIBOSOMAL PROTEIN L47, MITOCHONDRIAL-RELATED"/>
    <property type="match status" value="1"/>
</dbReference>
<proteinExistence type="inferred from homology"/>
<comment type="subcellular location">
    <subcellularLocation>
        <location evidence="1">Mitochondrion</location>
    </subcellularLocation>
</comment>
<dbReference type="GO" id="GO:0032543">
    <property type="term" value="P:mitochondrial translation"/>
    <property type="evidence" value="ECO:0007669"/>
    <property type="project" value="TreeGrafter"/>
</dbReference>
<evidence type="ECO:0000256" key="2">
    <source>
        <dbReference type="ARBA" id="ARBA00009254"/>
    </source>
</evidence>